<proteinExistence type="predicted"/>
<sequence length="805" mass="86403">MDPWSSFASSTAPESASTSAWALGDVIPDWSDTAPASSQVALENGLERVQRSANVNGTRQADVDDENDPWATAVSSTQEGFTPMVSPEQGISLPKEAPSEPLSFSESNHDRNHANVNVLEDERPQWDRNDSNNNEHVSDSISNKVEDSHEQVSHDIKTTIHASDIVAEDSIRANILDEQKPGSNNEGEQTVETDPMGGESVAPGQEIEKEDSLIGEPNDDAKKETEVKEDLGINAGEAADIAVRPNNASSNPTVIETEIERQAESSDEMHPPTGSKQQNEWETAAPSPIMTASSLNTNQPVSLFSPPEGLDNSDDFAFSNPFAPEPEKSFRSPNELLPDIFPMPPVVDSERDSIAKYFSDSSASPSQLLGHGKALHLSAMLTRPTRQFFTPPPRASTPSRPSSPSSSIYTANSQSTDDGIRVKWKNTEIQSRVQKVVEVWKDKQKEVGRMFDWDNADVQGPTSPTHFAAMETMALGAAMDRGPSNGSVSVSPRLGRVAGSSPVSSKAEHPDISFSWNDEVGAGVWRGTSSSSLPVHAPAQQALNPIPIAGPATATQGADSVDDWGDFTEVDRPSIPTQRPALRLDTKNTSFLDDLADDIWGPALTNGNAAAPSNTTDELSVAPIQPVQPTVASDNVLQPTTVAPTTMKVNTIEDHDDWGALMGSPSSNTAQDGLNDGRTSPQPDQGVRPNPKTDVRTPTATRSSSQLDSSHPKVQPPHVDRPAKHMTSVYIPPPKPSSPSSSMHLSSSPPSSSVSSAADVRSSLSKQRNTTLLPTAPKLTDAKLRDDEIVRKIIESIPDIEYLVD</sequence>
<comment type="caution">
    <text evidence="1">The sequence shown here is derived from an EMBL/GenBank/DDBJ whole genome shotgun (WGS) entry which is preliminary data.</text>
</comment>
<keyword evidence="2" id="KW-1185">Reference proteome</keyword>
<evidence type="ECO:0000313" key="1">
    <source>
        <dbReference type="EMBL" id="KAK9236956.1"/>
    </source>
</evidence>
<reference evidence="2" key="1">
    <citation type="journal article" date="2024" name="Front. Bioeng. Biotechnol.">
        <title>Genome-scale model development and genomic sequencing of the oleaginous clade Lipomyces.</title>
        <authorList>
            <person name="Czajka J.J."/>
            <person name="Han Y."/>
            <person name="Kim J."/>
            <person name="Mondo S.J."/>
            <person name="Hofstad B.A."/>
            <person name="Robles A."/>
            <person name="Haridas S."/>
            <person name="Riley R."/>
            <person name="LaButti K."/>
            <person name="Pangilinan J."/>
            <person name="Andreopoulos W."/>
            <person name="Lipzen A."/>
            <person name="Yan J."/>
            <person name="Wang M."/>
            <person name="Ng V."/>
            <person name="Grigoriev I.V."/>
            <person name="Spatafora J.W."/>
            <person name="Magnuson J.K."/>
            <person name="Baker S.E."/>
            <person name="Pomraning K.R."/>
        </authorList>
    </citation>
    <scope>NUCLEOTIDE SEQUENCE [LARGE SCALE GENOMIC DNA]</scope>
    <source>
        <strain evidence="2">CBS 7786</strain>
    </source>
</reference>
<gene>
    <name evidence="1" type="ORF">V1525DRAFT_361805</name>
</gene>
<name>A0ACC3SZ85_LIPKO</name>
<accession>A0ACC3SZ85</accession>
<evidence type="ECO:0000313" key="2">
    <source>
        <dbReference type="Proteomes" id="UP001433508"/>
    </source>
</evidence>
<dbReference type="EMBL" id="MU971377">
    <property type="protein sequence ID" value="KAK9236956.1"/>
    <property type="molecule type" value="Genomic_DNA"/>
</dbReference>
<organism evidence="1 2">
    <name type="scientific">Lipomyces kononenkoae</name>
    <name type="common">Yeast</name>
    <dbReference type="NCBI Taxonomy" id="34357"/>
    <lineage>
        <taxon>Eukaryota</taxon>
        <taxon>Fungi</taxon>
        <taxon>Dikarya</taxon>
        <taxon>Ascomycota</taxon>
        <taxon>Saccharomycotina</taxon>
        <taxon>Lipomycetes</taxon>
        <taxon>Lipomycetales</taxon>
        <taxon>Lipomycetaceae</taxon>
        <taxon>Lipomyces</taxon>
    </lineage>
</organism>
<protein>
    <submittedName>
        <fullName evidence="1">Uncharacterized protein</fullName>
    </submittedName>
</protein>
<dbReference type="Proteomes" id="UP001433508">
    <property type="component" value="Unassembled WGS sequence"/>
</dbReference>